<organism evidence="1 2">
    <name type="scientific">Saccharothrix coeruleofusca</name>
    <dbReference type="NCBI Taxonomy" id="33919"/>
    <lineage>
        <taxon>Bacteria</taxon>
        <taxon>Bacillati</taxon>
        <taxon>Actinomycetota</taxon>
        <taxon>Actinomycetes</taxon>
        <taxon>Pseudonocardiales</taxon>
        <taxon>Pseudonocardiaceae</taxon>
        <taxon>Saccharothrix</taxon>
    </lineage>
</organism>
<keyword evidence="2" id="KW-1185">Reference proteome</keyword>
<gene>
    <name evidence="1" type="ORF">GCM10010185_65050</name>
</gene>
<comment type="caution">
    <text evidence="1">The sequence shown here is derived from an EMBL/GenBank/DDBJ whole genome shotgun (WGS) entry which is preliminary data.</text>
</comment>
<reference evidence="1" key="1">
    <citation type="journal article" date="2014" name="Int. J. Syst. Evol. Microbiol.">
        <title>Complete genome sequence of Corynebacterium casei LMG S-19264T (=DSM 44701T), isolated from a smear-ripened cheese.</title>
        <authorList>
            <consortium name="US DOE Joint Genome Institute (JGI-PGF)"/>
            <person name="Walter F."/>
            <person name="Albersmeier A."/>
            <person name="Kalinowski J."/>
            <person name="Ruckert C."/>
        </authorList>
    </citation>
    <scope>NUCLEOTIDE SEQUENCE</scope>
    <source>
        <strain evidence="1">JCM 3313</strain>
    </source>
</reference>
<sequence length="89" mass="10064">MGTGGWWVVLEENQGAGEREWTLSHSQAVGERESARAEALRLAREHVPAHPWFLRARQVLRISPDAYLVIATGRTSTFHFRVLVAELVE</sequence>
<reference evidence="1" key="2">
    <citation type="submission" date="2020-09" db="EMBL/GenBank/DDBJ databases">
        <authorList>
            <person name="Sun Q."/>
            <person name="Ohkuma M."/>
        </authorList>
    </citation>
    <scope>NUCLEOTIDE SEQUENCE</scope>
    <source>
        <strain evidence="1">JCM 3313</strain>
    </source>
</reference>
<accession>A0A918EI07</accession>
<evidence type="ECO:0000313" key="1">
    <source>
        <dbReference type="EMBL" id="GGP81990.1"/>
    </source>
</evidence>
<evidence type="ECO:0000313" key="2">
    <source>
        <dbReference type="Proteomes" id="UP000639606"/>
    </source>
</evidence>
<dbReference type="EMBL" id="BMRG01000022">
    <property type="protein sequence ID" value="GGP81990.1"/>
    <property type="molecule type" value="Genomic_DNA"/>
</dbReference>
<dbReference type="Proteomes" id="UP000639606">
    <property type="component" value="Unassembled WGS sequence"/>
</dbReference>
<protein>
    <submittedName>
        <fullName evidence="1">Uncharacterized protein</fullName>
    </submittedName>
</protein>
<proteinExistence type="predicted"/>
<dbReference type="RefSeq" id="WP_189227172.1">
    <property type="nucleotide sequence ID" value="NZ_BMRG01000022.1"/>
</dbReference>
<name>A0A918EI07_9PSEU</name>
<dbReference type="AlphaFoldDB" id="A0A918EI07"/>